<reference evidence="2" key="1">
    <citation type="submission" date="2019-12" db="EMBL/GenBank/DDBJ databases">
        <title>Genome sequencing and annotation of Brassica cretica.</title>
        <authorList>
            <person name="Studholme D.J."/>
            <person name="Sarris P."/>
        </authorList>
    </citation>
    <scope>NUCLEOTIDE SEQUENCE</scope>
    <source>
        <strain evidence="2">PFS-109/04</strain>
        <tissue evidence="2">Leaf</tissue>
    </source>
</reference>
<protein>
    <submittedName>
        <fullName evidence="2">Uncharacterized protein</fullName>
    </submittedName>
</protein>
<feature type="region of interest" description="Disordered" evidence="1">
    <location>
        <begin position="77"/>
        <end position="115"/>
    </location>
</feature>
<accession>A0A8S9P647</accession>
<dbReference type="AlphaFoldDB" id="A0A8S9P647"/>
<dbReference type="EMBL" id="QGKX02001521">
    <property type="protein sequence ID" value="KAF3512568.1"/>
    <property type="molecule type" value="Genomic_DNA"/>
</dbReference>
<evidence type="ECO:0000256" key="1">
    <source>
        <dbReference type="SAM" id="MobiDB-lite"/>
    </source>
</evidence>
<feature type="compositionally biased region" description="Basic and acidic residues" evidence="1">
    <location>
        <begin position="18"/>
        <end position="51"/>
    </location>
</feature>
<gene>
    <name evidence="2" type="ORF">F2Q69_00002072</name>
</gene>
<evidence type="ECO:0000313" key="3">
    <source>
        <dbReference type="Proteomes" id="UP000712600"/>
    </source>
</evidence>
<comment type="caution">
    <text evidence="2">The sequence shown here is derived from an EMBL/GenBank/DDBJ whole genome shotgun (WGS) entry which is preliminary data.</text>
</comment>
<feature type="compositionally biased region" description="Polar residues" evidence="1">
    <location>
        <begin position="101"/>
        <end position="115"/>
    </location>
</feature>
<feature type="region of interest" description="Disordered" evidence="1">
    <location>
        <begin position="1"/>
        <end position="57"/>
    </location>
</feature>
<dbReference type="Proteomes" id="UP000712600">
    <property type="component" value="Unassembled WGS sequence"/>
</dbReference>
<sequence length="143" mass="16339">MNTGGDPGEFATSQIRVSKPDQHSFDNRRHDTHTVREVPRPHMLESMDPTKKTSHRKYRLASSSFLVRGFRALLHQQPGGERLPQRLKNRHPQSRSVVDRNPNTTGTNPKPQYVTSGTAFFLSSSNRSMKPRFQRVTRTVESS</sequence>
<evidence type="ECO:0000313" key="2">
    <source>
        <dbReference type="EMBL" id="KAF3512568.1"/>
    </source>
</evidence>
<name>A0A8S9P647_BRACR</name>
<proteinExistence type="predicted"/>
<organism evidence="2 3">
    <name type="scientific">Brassica cretica</name>
    <name type="common">Mustard</name>
    <dbReference type="NCBI Taxonomy" id="69181"/>
    <lineage>
        <taxon>Eukaryota</taxon>
        <taxon>Viridiplantae</taxon>
        <taxon>Streptophyta</taxon>
        <taxon>Embryophyta</taxon>
        <taxon>Tracheophyta</taxon>
        <taxon>Spermatophyta</taxon>
        <taxon>Magnoliopsida</taxon>
        <taxon>eudicotyledons</taxon>
        <taxon>Gunneridae</taxon>
        <taxon>Pentapetalae</taxon>
        <taxon>rosids</taxon>
        <taxon>malvids</taxon>
        <taxon>Brassicales</taxon>
        <taxon>Brassicaceae</taxon>
        <taxon>Brassiceae</taxon>
        <taxon>Brassica</taxon>
    </lineage>
</organism>